<sequence length="546" mass="62461">MEYSLTITHPKVINFYKKHTGISFEQSSLLMVELLEQVVEEKMTTSMVSQLVDNLKMIESQVRVVSESVTRYQEDIILKMNVKLMEMKKEYIEDVKIILSSNISDKINPLLKEQGDNLIAKTNLLLNELLPKTNDTITTKINDTIKDLQRSIQEDNNRLSANPESFNELLSSMDSKFTTAMLNTQLALSSTNEKIDYGLKDLRSNHDQQISSVKELNNLNQQTIKDALERSTNDIKQYNEQQFTTVKDIASTSQLGVTEMLKKMDGASTKGKVSENILSSILQKMYPSGDIQFVGTTKESGDFILKRDNKPTILIENKNWERNVIQEEVKKFLRDIELNKCCGLFLSQNTGVANKQNYEINIHDGNVLVYIHYVNNDPEKIKIGIDIIDHFKEMLSELESSDVDIDTISKDVLIDINKEYNIFASQKLIILKTIKDFHQTMTKQLDIMSFPSLKEFLGTRYGESSSGEKCEFCGRSCKNYAALKAHHRGCKKENIVISIEPMIQEVEVLPENEFTNMNLSQLKEECKKRNINTSGKKKEDLLKSLN</sequence>
<proteinExistence type="predicted"/>
<dbReference type="AlphaFoldDB" id="A0A6C0ET76"/>
<protein>
    <recommendedName>
        <fullName evidence="2">SAP domain-containing protein</fullName>
    </recommendedName>
</protein>
<evidence type="ECO:0000259" key="2">
    <source>
        <dbReference type="PROSITE" id="PS50800"/>
    </source>
</evidence>
<organism evidence="3">
    <name type="scientific">viral metagenome</name>
    <dbReference type="NCBI Taxonomy" id="1070528"/>
    <lineage>
        <taxon>unclassified sequences</taxon>
        <taxon>metagenomes</taxon>
        <taxon>organismal metagenomes</taxon>
    </lineage>
</organism>
<name>A0A6C0ET76_9ZZZZ</name>
<accession>A0A6C0ET76</accession>
<dbReference type="InterPro" id="IPR003034">
    <property type="entry name" value="SAP_dom"/>
</dbReference>
<dbReference type="Pfam" id="PF02037">
    <property type="entry name" value="SAP"/>
    <property type="match status" value="1"/>
</dbReference>
<feature type="domain" description="SAP" evidence="2">
    <location>
        <begin position="514"/>
        <end position="546"/>
    </location>
</feature>
<keyword evidence="1" id="KW-0175">Coiled coil</keyword>
<dbReference type="Gene3D" id="1.10.720.30">
    <property type="entry name" value="SAP domain"/>
    <property type="match status" value="1"/>
</dbReference>
<evidence type="ECO:0000256" key="1">
    <source>
        <dbReference type="SAM" id="Coils"/>
    </source>
</evidence>
<evidence type="ECO:0000313" key="3">
    <source>
        <dbReference type="EMBL" id="QHT32384.1"/>
    </source>
</evidence>
<dbReference type="PROSITE" id="PS50800">
    <property type="entry name" value="SAP"/>
    <property type="match status" value="1"/>
</dbReference>
<feature type="coiled-coil region" evidence="1">
    <location>
        <begin position="199"/>
        <end position="241"/>
    </location>
</feature>
<dbReference type="InterPro" id="IPR036361">
    <property type="entry name" value="SAP_dom_sf"/>
</dbReference>
<reference evidence="3" key="1">
    <citation type="journal article" date="2020" name="Nature">
        <title>Giant virus diversity and host interactions through global metagenomics.</title>
        <authorList>
            <person name="Schulz F."/>
            <person name="Roux S."/>
            <person name="Paez-Espino D."/>
            <person name="Jungbluth S."/>
            <person name="Walsh D.A."/>
            <person name="Denef V.J."/>
            <person name="McMahon K.D."/>
            <person name="Konstantinidis K.T."/>
            <person name="Eloe-Fadrosh E.A."/>
            <person name="Kyrpides N.C."/>
            <person name="Woyke T."/>
        </authorList>
    </citation>
    <scope>NUCLEOTIDE SEQUENCE</scope>
    <source>
        <strain evidence="3">GVMAG-M-3300009159-65</strain>
    </source>
</reference>
<dbReference type="EMBL" id="MN738937">
    <property type="protein sequence ID" value="QHT32384.1"/>
    <property type="molecule type" value="Genomic_DNA"/>
</dbReference>